<gene>
    <name evidence="2" type="ORF">BOTBODRAFT_634081</name>
</gene>
<evidence type="ECO:0000313" key="3">
    <source>
        <dbReference type="Proteomes" id="UP000027195"/>
    </source>
</evidence>
<feature type="compositionally biased region" description="Basic and acidic residues" evidence="1">
    <location>
        <begin position="159"/>
        <end position="169"/>
    </location>
</feature>
<name>A0A067ML70_BOTB1</name>
<dbReference type="InParanoid" id="A0A067ML70"/>
<dbReference type="AlphaFoldDB" id="A0A067ML70"/>
<organism evidence="2 3">
    <name type="scientific">Botryobasidium botryosum (strain FD-172 SS1)</name>
    <dbReference type="NCBI Taxonomy" id="930990"/>
    <lineage>
        <taxon>Eukaryota</taxon>
        <taxon>Fungi</taxon>
        <taxon>Dikarya</taxon>
        <taxon>Basidiomycota</taxon>
        <taxon>Agaricomycotina</taxon>
        <taxon>Agaricomycetes</taxon>
        <taxon>Cantharellales</taxon>
        <taxon>Botryobasidiaceae</taxon>
        <taxon>Botryobasidium</taxon>
    </lineage>
</organism>
<dbReference type="HOGENOM" id="CLU_1578270_0_0_1"/>
<protein>
    <submittedName>
        <fullName evidence="2">Uncharacterized protein</fullName>
    </submittedName>
</protein>
<dbReference type="Proteomes" id="UP000027195">
    <property type="component" value="Unassembled WGS sequence"/>
</dbReference>
<evidence type="ECO:0000313" key="2">
    <source>
        <dbReference type="EMBL" id="KDQ12637.1"/>
    </source>
</evidence>
<accession>A0A067ML70</accession>
<proteinExistence type="predicted"/>
<sequence length="169" mass="18147">MTLTASGSVQNTDGTGFTASFYIDGKVHSYVGTFAQGETVPAFSSIDTKMDYSGITILHGDKSFTGYIGPDTLSLSIAGSTAVSGSLSDSISVSIQVNGTGEWSKQSLRRMPHDSRRGWFRNISENQMYNSGPQGVHHTRKPSATSQVRDDDAVCPDIAKPHKQENIPT</sequence>
<evidence type="ECO:0000256" key="1">
    <source>
        <dbReference type="SAM" id="MobiDB-lite"/>
    </source>
</evidence>
<dbReference type="EMBL" id="KL198049">
    <property type="protein sequence ID" value="KDQ12637.1"/>
    <property type="molecule type" value="Genomic_DNA"/>
</dbReference>
<feature type="region of interest" description="Disordered" evidence="1">
    <location>
        <begin position="126"/>
        <end position="169"/>
    </location>
</feature>
<keyword evidence="3" id="KW-1185">Reference proteome</keyword>
<reference evidence="3" key="1">
    <citation type="journal article" date="2014" name="Proc. Natl. Acad. Sci. U.S.A.">
        <title>Extensive sampling of basidiomycete genomes demonstrates inadequacy of the white-rot/brown-rot paradigm for wood decay fungi.</title>
        <authorList>
            <person name="Riley R."/>
            <person name="Salamov A.A."/>
            <person name="Brown D.W."/>
            <person name="Nagy L.G."/>
            <person name="Floudas D."/>
            <person name="Held B.W."/>
            <person name="Levasseur A."/>
            <person name="Lombard V."/>
            <person name="Morin E."/>
            <person name="Otillar R."/>
            <person name="Lindquist E.A."/>
            <person name="Sun H."/>
            <person name="LaButti K.M."/>
            <person name="Schmutz J."/>
            <person name="Jabbour D."/>
            <person name="Luo H."/>
            <person name="Baker S.E."/>
            <person name="Pisabarro A.G."/>
            <person name="Walton J.D."/>
            <person name="Blanchette R.A."/>
            <person name="Henrissat B."/>
            <person name="Martin F."/>
            <person name="Cullen D."/>
            <person name="Hibbett D.S."/>
            <person name="Grigoriev I.V."/>
        </authorList>
    </citation>
    <scope>NUCLEOTIDE SEQUENCE [LARGE SCALE GENOMIC DNA]</scope>
    <source>
        <strain evidence="3">FD-172 SS1</strain>
    </source>
</reference>